<sequence>MSVNLPRGEKIDLSHWKNLDIDMGLDGLSLAMTGSSLNVAGTLHRIKVEEEDISVTGFEGGLSVKLKKYQFVGFASYKNVKSQQEDGGFGSGSQLEIPSITDIHKFPLLVSPDVDPMIMFERLRGTGDTKYMTETNGANWVAAGVTGTAGEIAIVGIASAQFPRDAKPGKALAAIRINFQGSIDISK</sequence>
<evidence type="ECO:0000313" key="2">
    <source>
        <dbReference type="EMBL" id="KAF5601637.1"/>
    </source>
</evidence>
<evidence type="ECO:0000259" key="1">
    <source>
        <dbReference type="Pfam" id="PF20248"/>
    </source>
</evidence>
<dbReference type="Proteomes" id="UP000544095">
    <property type="component" value="Unassembled WGS sequence"/>
</dbReference>
<name>A0A8H5UW90_9HYPO</name>
<comment type="caution">
    <text evidence="2">The sequence shown here is derived from an EMBL/GenBank/DDBJ whole genome shotgun (WGS) entry which is preliminary data.</text>
</comment>
<gene>
    <name evidence="2" type="ORF">FPANT_1674</name>
</gene>
<protein>
    <recommendedName>
        <fullName evidence="1">DUF6603 domain-containing protein</fullName>
    </recommendedName>
</protein>
<dbReference type="Pfam" id="PF20248">
    <property type="entry name" value="DUF6603"/>
    <property type="match status" value="1"/>
</dbReference>
<dbReference type="EMBL" id="JAAOAR010000070">
    <property type="protein sequence ID" value="KAF5601637.1"/>
    <property type="molecule type" value="Genomic_DNA"/>
</dbReference>
<organism evidence="2 3">
    <name type="scientific">Fusarium pseudoanthophilum</name>
    <dbReference type="NCBI Taxonomy" id="48495"/>
    <lineage>
        <taxon>Eukaryota</taxon>
        <taxon>Fungi</taxon>
        <taxon>Dikarya</taxon>
        <taxon>Ascomycota</taxon>
        <taxon>Pezizomycotina</taxon>
        <taxon>Sordariomycetes</taxon>
        <taxon>Hypocreomycetidae</taxon>
        <taxon>Hypocreales</taxon>
        <taxon>Nectriaceae</taxon>
        <taxon>Fusarium</taxon>
        <taxon>Fusarium fujikuroi species complex</taxon>
    </lineage>
</organism>
<reference evidence="2 3" key="1">
    <citation type="submission" date="2020-05" db="EMBL/GenBank/DDBJ databases">
        <title>Identification and distribution of gene clusters putatively required for synthesis of sphingolipid metabolism inhibitors in phylogenetically diverse species of the filamentous fungus Fusarium.</title>
        <authorList>
            <person name="Kim H.-S."/>
            <person name="Busman M."/>
            <person name="Brown D.W."/>
            <person name="Divon H."/>
            <person name="Uhlig S."/>
            <person name="Proctor R.H."/>
        </authorList>
    </citation>
    <scope>NUCLEOTIDE SEQUENCE [LARGE SCALE GENOMIC DNA]</scope>
    <source>
        <strain evidence="2 3">NRRL 25211</strain>
    </source>
</reference>
<dbReference type="InterPro" id="IPR046538">
    <property type="entry name" value="DUF6603"/>
</dbReference>
<keyword evidence="3" id="KW-1185">Reference proteome</keyword>
<feature type="domain" description="DUF6603" evidence="1">
    <location>
        <begin position="87"/>
        <end position="186"/>
    </location>
</feature>
<evidence type="ECO:0000313" key="3">
    <source>
        <dbReference type="Proteomes" id="UP000544095"/>
    </source>
</evidence>
<accession>A0A8H5UW90</accession>
<proteinExistence type="predicted"/>
<dbReference type="AlphaFoldDB" id="A0A8H5UW90"/>